<evidence type="ECO:0000313" key="2">
    <source>
        <dbReference type="EMBL" id="RAK29759.1"/>
    </source>
</evidence>
<proteinExistence type="predicted"/>
<dbReference type="GO" id="GO:0046872">
    <property type="term" value="F:metal ion binding"/>
    <property type="evidence" value="ECO:0007669"/>
    <property type="project" value="InterPro"/>
</dbReference>
<keyword evidence="3" id="KW-1185">Reference proteome</keyword>
<feature type="domain" description="Mycothiol-dependent maleylpyruvate isomerase metal-binding" evidence="1">
    <location>
        <begin position="14"/>
        <end position="98"/>
    </location>
</feature>
<sequence length="213" mass="22710">MGVTQAAVWDVVHGERAALARDLEGLGADQWSAPTACVGWDVHDVLAHLVDSAKTTRWAFVRDMVAARFDFDRQNALGIARERRADPQETLAELRTVVALTSTPPAPIGTRLVEAFVHGEDIRRAVGLRGDYPVDQVVEALRLQLRTSVKMGGGKERTNGLRLVASDAAVDVGGGPEVRGSALALLLAVSGRPVEPDEITGPGSATLRYRAAS</sequence>
<dbReference type="InterPro" id="IPR034660">
    <property type="entry name" value="DinB/YfiT-like"/>
</dbReference>
<comment type="caution">
    <text evidence="2">The sequence shown here is derived from an EMBL/GenBank/DDBJ whole genome shotgun (WGS) entry which is preliminary data.</text>
</comment>
<evidence type="ECO:0000313" key="3">
    <source>
        <dbReference type="Proteomes" id="UP000249341"/>
    </source>
</evidence>
<dbReference type="Proteomes" id="UP000249341">
    <property type="component" value="Unassembled WGS sequence"/>
</dbReference>
<dbReference type="AlphaFoldDB" id="A0A327Z353"/>
<evidence type="ECO:0000259" key="1">
    <source>
        <dbReference type="Pfam" id="PF11716"/>
    </source>
</evidence>
<name>A0A327Z353_9ACTN</name>
<organism evidence="2 3">
    <name type="scientific">Actinoplanes lutulentus</name>
    <dbReference type="NCBI Taxonomy" id="1287878"/>
    <lineage>
        <taxon>Bacteria</taxon>
        <taxon>Bacillati</taxon>
        <taxon>Actinomycetota</taxon>
        <taxon>Actinomycetes</taxon>
        <taxon>Micromonosporales</taxon>
        <taxon>Micromonosporaceae</taxon>
        <taxon>Actinoplanes</taxon>
    </lineage>
</organism>
<dbReference type="SUPFAM" id="SSF109854">
    <property type="entry name" value="DinB/YfiT-like putative metalloenzymes"/>
    <property type="match status" value="1"/>
</dbReference>
<reference evidence="2 3" key="1">
    <citation type="submission" date="2018-06" db="EMBL/GenBank/DDBJ databases">
        <title>Genomic Encyclopedia of Type Strains, Phase III (KMG-III): the genomes of soil and plant-associated and newly described type strains.</title>
        <authorList>
            <person name="Whitman W."/>
        </authorList>
    </citation>
    <scope>NUCLEOTIDE SEQUENCE [LARGE SCALE GENOMIC DNA]</scope>
    <source>
        <strain evidence="2 3">CGMCC 4.7090</strain>
    </source>
</reference>
<dbReference type="Gene3D" id="1.20.120.450">
    <property type="entry name" value="dinb family like domain"/>
    <property type="match status" value="1"/>
</dbReference>
<dbReference type="EMBL" id="QLMJ01000017">
    <property type="protein sequence ID" value="RAK29759.1"/>
    <property type="molecule type" value="Genomic_DNA"/>
</dbReference>
<accession>A0A327Z353</accession>
<dbReference type="NCBIfam" id="TIGR03083">
    <property type="entry name" value="maleylpyruvate isomerase family mycothiol-dependent enzyme"/>
    <property type="match status" value="1"/>
</dbReference>
<dbReference type="InterPro" id="IPR024344">
    <property type="entry name" value="MDMPI_metal-binding"/>
</dbReference>
<dbReference type="Pfam" id="PF11716">
    <property type="entry name" value="MDMPI_N"/>
    <property type="match status" value="1"/>
</dbReference>
<protein>
    <submittedName>
        <fullName evidence="2">Uncharacterized protein (TIGR03083 family)</fullName>
    </submittedName>
</protein>
<gene>
    <name evidence="2" type="ORF">B0I29_11785</name>
</gene>
<dbReference type="InterPro" id="IPR017517">
    <property type="entry name" value="Maleyloyr_isom"/>
</dbReference>